<accession>A0A917HI14</accession>
<dbReference type="InterPro" id="IPR013342">
    <property type="entry name" value="Mandelate_racemase_C"/>
</dbReference>
<dbReference type="InterPro" id="IPR029065">
    <property type="entry name" value="Enolase_C-like"/>
</dbReference>
<dbReference type="PANTHER" id="PTHR13794">
    <property type="entry name" value="ENOLASE SUPERFAMILY, MANDELATE RACEMASE"/>
    <property type="match status" value="1"/>
</dbReference>
<keyword evidence="2" id="KW-0479">Metal-binding</keyword>
<dbReference type="GO" id="GO:0000287">
    <property type="term" value="F:magnesium ion binding"/>
    <property type="evidence" value="ECO:0007669"/>
    <property type="project" value="TreeGrafter"/>
</dbReference>
<evidence type="ECO:0000259" key="4">
    <source>
        <dbReference type="SMART" id="SM00922"/>
    </source>
</evidence>
<sequence>MAGAVPAITLADKHALFSINPSRFNGRGPAIRRIELMNVTGSFYRFVGMNAYDTEPKGINKVQQIARITLADGTEGLTVIGYTRITDGILAKIKELIGKDPFGFYNWQDERIAGVAEDLHPYFYDADYSWIEGAILDALGKVLQVPVWKLFGDAVKAGIDTYDGTLYFEEISLNGDVDTIADIGKRVKNDGYTAIKMKLGRPSKWLKGEAGVDRDIDVFIALREAVGWNFNIMTDANNGYKDQFEWAVKLMKACAPYEMYWMEELFPEDKSLYLKLRETLLQDGFFIPIAEGENIRRHEQFTSLLADSVYNFLQPDMRTCGMSYILLMAHEAKGHPHVKLIPHNWQSQMGLIMSLHAAKISTNINFVEDDRFHNHALSTTKYQFKGGQWFIPDEPGWGVKLVPDYKQFVVSGSEVVIE</sequence>
<organism evidence="5 6">
    <name type="scientific">Parapedobacter pyrenivorans</name>
    <dbReference type="NCBI Taxonomy" id="1305674"/>
    <lineage>
        <taxon>Bacteria</taxon>
        <taxon>Pseudomonadati</taxon>
        <taxon>Bacteroidota</taxon>
        <taxon>Sphingobacteriia</taxon>
        <taxon>Sphingobacteriales</taxon>
        <taxon>Sphingobacteriaceae</taxon>
        <taxon>Parapedobacter</taxon>
    </lineage>
</organism>
<name>A0A917HI14_9SPHI</name>
<protein>
    <submittedName>
        <fullName evidence="5">Racemase</fullName>
    </submittedName>
</protein>
<dbReference type="InterPro" id="IPR046945">
    <property type="entry name" value="RHMD-like"/>
</dbReference>
<evidence type="ECO:0000313" key="5">
    <source>
        <dbReference type="EMBL" id="GGG79173.1"/>
    </source>
</evidence>
<evidence type="ECO:0000256" key="3">
    <source>
        <dbReference type="ARBA" id="ARBA00022842"/>
    </source>
</evidence>
<dbReference type="SUPFAM" id="SSF51604">
    <property type="entry name" value="Enolase C-terminal domain-like"/>
    <property type="match status" value="1"/>
</dbReference>
<reference evidence="5" key="2">
    <citation type="submission" date="2020-09" db="EMBL/GenBank/DDBJ databases">
        <authorList>
            <person name="Sun Q."/>
            <person name="Zhou Y."/>
        </authorList>
    </citation>
    <scope>NUCLEOTIDE SEQUENCE</scope>
    <source>
        <strain evidence="5">CGMCC 1.12195</strain>
    </source>
</reference>
<dbReference type="CDD" id="cd03316">
    <property type="entry name" value="MR_like"/>
    <property type="match status" value="1"/>
</dbReference>
<evidence type="ECO:0000256" key="2">
    <source>
        <dbReference type="ARBA" id="ARBA00022723"/>
    </source>
</evidence>
<dbReference type="SMART" id="SM00922">
    <property type="entry name" value="MR_MLE"/>
    <property type="match status" value="1"/>
</dbReference>
<dbReference type="Pfam" id="PF13378">
    <property type="entry name" value="MR_MLE_C"/>
    <property type="match status" value="1"/>
</dbReference>
<proteinExistence type="predicted"/>
<dbReference type="Proteomes" id="UP000660862">
    <property type="component" value="Unassembled WGS sequence"/>
</dbReference>
<dbReference type="InterPro" id="IPR029017">
    <property type="entry name" value="Enolase-like_N"/>
</dbReference>
<evidence type="ECO:0000313" key="6">
    <source>
        <dbReference type="Proteomes" id="UP000660862"/>
    </source>
</evidence>
<dbReference type="InterPro" id="IPR036849">
    <property type="entry name" value="Enolase-like_C_sf"/>
</dbReference>
<comment type="caution">
    <text evidence="5">The sequence shown here is derived from an EMBL/GenBank/DDBJ whole genome shotgun (WGS) entry which is preliminary data.</text>
</comment>
<comment type="cofactor">
    <cofactor evidence="1">
        <name>Mg(2+)</name>
        <dbReference type="ChEBI" id="CHEBI:18420"/>
    </cofactor>
</comment>
<dbReference type="EMBL" id="BMER01000001">
    <property type="protein sequence ID" value="GGG79173.1"/>
    <property type="molecule type" value="Genomic_DNA"/>
</dbReference>
<dbReference type="PANTHER" id="PTHR13794:SF58">
    <property type="entry name" value="MITOCHONDRIAL ENOLASE SUPERFAMILY MEMBER 1"/>
    <property type="match status" value="1"/>
</dbReference>
<dbReference type="GO" id="GO:0016854">
    <property type="term" value="F:racemase and epimerase activity"/>
    <property type="evidence" value="ECO:0007669"/>
    <property type="project" value="UniProtKB-ARBA"/>
</dbReference>
<dbReference type="GO" id="GO:0016836">
    <property type="term" value="F:hydro-lyase activity"/>
    <property type="evidence" value="ECO:0007669"/>
    <property type="project" value="TreeGrafter"/>
</dbReference>
<feature type="domain" description="Mandelate racemase/muconate lactonizing enzyme C-terminal" evidence="4">
    <location>
        <begin position="176"/>
        <end position="283"/>
    </location>
</feature>
<dbReference type="AlphaFoldDB" id="A0A917HI14"/>
<reference evidence="5" key="1">
    <citation type="journal article" date="2014" name="Int. J. Syst. Evol. Microbiol.">
        <title>Complete genome sequence of Corynebacterium casei LMG S-19264T (=DSM 44701T), isolated from a smear-ripened cheese.</title>
        <authorList>
            <consortium name="US DOE Joint Genome Institute (JGI-PGF)"/>
            <person name="Walter F."/>
            <person name="Albersmeier A."/>
            <person name="Kalinowski J."/>
            <person name="Ruckert C."/>
        </authorList>
    </citation>
    <scope>NUCLEOTIDE SEQUENCE</scope>
    <source>
        <strain evidence="5">CGMCC 1.12195</strain>
    </source>
</reference>
<evidence type="ECO:0000256" key="1">
    <source>
        <dbReference type="ARBA" id="ARBA00001946"/>
    </source>
</evidence>
<dbReference type="Gene3D" id="3.20.20.120">
    <property type="entry name" value="Enolase-like C-terminal domain"/>
    <property type="match status" value="1"/>
</dbReference>
<keyword evidence="3" id="KW-0460">Magnesium</keyword>
<dbReference type="GO" id="GO:0016052">
    <property type="term" value="P:carbohydrate catabolic process"/>
    <property type="evidence" value="ECO:0007669"/>
    <property type="project" value="TreeGrafter"/>
</dbReference>
<gene>
    <name evidence="5" type="ORF">GCM10007415_09120</name>
</gene>
<dbReference type="SFLD" id="SFLDS00001">
    <property type="entry name" value="Enolase"/>
    <property type="match status" value="1"/>
</dbReference>
<keyword evidence="6" id="KW-1185">Reference proteome</keyword>
<dbReference type="SUPFAM" id="SSF54826">
    <property type="entry name" value="Enolase N-terminal domain-like"/>
    <property type="match status" value="1"/>
</dbReference>